<dbReference type="EMBL" id="AZGA01000018">
    <property type="protein sequence ID" value="KRM35022.1"/>
    <property type="molecule type" value="Genomic_DNA"/>
</dbReference>
<evidence type="ECO:0000313" key="4">
    <source>
        <dbReference type="EMBL" id="KRM35022.1"/>
    </source>
</evidence>
<dbReference type="STRING" id="1423734.FC83_GL001869"/>
<comment type="similarity">
    <text evidence="1">Belongs to the isochorismatase family.</text>
</comment>
<dbReference type="AlphaFoldDB" id="X0PNU6"/>
<dbReference type="InterPro" id="IPR036380">
    <property type="entry name" value="Isochorismatase-like_sf"/>
</dbReference>
<dbReference type="InterPro" id="IPR000868">
    <property type="entry name" value="Isochorismatase-like_dom"/>
</dbReference>
<dbReference type="PATRIC" id="fig|1423734.3.peg.1892"/>
<dbReference type="eggNOG" id="COG1335">
    <property type="taxonomic scope" value="Bacteria"/>
</dbReference>
<organism evidence="4 5">
    <name type="scientific">Agrilactobacillus composti DSM 18527 = JCM 14202</name>
    <dbReference type="NCBI Taxonomy" id="1423734"/>
    <lineage>
        <taxon>Bacteria</taxon>
        <taxon>Bacillati</taxon>
        <taxon>Bacillota</taxon>
        <taxon>Bacilli</taxon>
        <taxon>Lactobacillales</taxon>
        <taxon>Lactobacillaceae</taxon>
        <taxon>Agrilactobacillus</taxon>
    </lineage>
</organism>
<dbReference type="Proteomes" id="UP000051236">
    <property type="component" value="Unassembled WGS sequence"/>
</dbReference>
<keyword evidence="5" id="KW-1185">Reference proteome</keyword>
<dbReference type="InterPro" id="IPR050272">
    <property type="entry name" value="Isochorismatase-like_hydrls"/>
</dbReference>
<evidence type="ECO:0000259" key="3">
    <source>
        <dbReference type="Pfam" id="PF00857"/>
    </source>
</evidence>
<accession>X0PNU6</accession>
<name>X0PNU6_9LACO</name>
<protein>
    <recommendedName>
        <fullName evidence="3">Isochorismatase-like domain-containing protein</fullName>
    </recommendedName>
</protein>
<evidence type="ECO:0000313" key="5">
    <source>
        <dbReference type="Proteomes" id="UP000051236"/>
    </source>
</evidence>
<dbReference type="Gene3D" id="3.40.50.850">
    <property type="entry name" value="Isochorismatase-like"/>
    <property type="match status" value="1"/>
</dbReference>
<dbReference type="GO" id="GO:0016787">
    <property type="term" value="F:hydrolase activity"/>
    <property type="evidence" value="ECO:0007669"/>
    <property type="project" value="UniProtKB-KW"/>
</dbReference>
<evidence type="ECO:0000256" key="2">
    <source>
        <dbReference type="ARBA" id="ARBA00022801"/>
    </source>
</evidence>
<reference evidence="4 5" key="1">
    <citation type="journal article" date="2015" name="Genome Announc.">
        <title>Expanding the biotechnology potential of lactobacilli through comparative genomics of 213 strains and associated genera.</title>
        <authorList>
            <person name="Sun Z."/>
            <person name="Harris H.M."/>
            <person name="McCann A."/>
            <person name="Guo C."/>
            <person name="Argimon S."/>
            <person name="Zhang W."/>
            <person name="Yang X."/>
            <person name="Jeffery I.B."/>
            <person name="Cooney J.C."/>
            <person name="Kagawa T.F."/>
            <person name="Liu W."/>
            <person name="Song Y."/>
            <person name="Salvetti E."/>
            <person name="Wrobel A."/>
            <person name="Rasinkangas P."/>
            <person name="Parkhill J."/>
            <person name="Rea M.C."/>
            <person name="O'Sullivan O."/>
            <person name="Ritari J."/>
            <person name="Douillard F.P."/>
            <person name="Paul Ross R."/>
            <person name="Yang R."/>
            <person name="Briner A.E."/>
            <person name="Felis G.E."/>
            <person name="de Vos W.M."/>
            <person name="Barrangou R."/>
            <person name="Klaenhammer T.R."/>
            <person name="Caufield P.W."/>
            <person name="Cui Y."/>
            <person name="Zhang H."/>
            <person name="O'Toole P.W."/>
        </authorList>
    </citation>
    <scope>NUCLEOTIDE SEQUENCE [LARGE SCALE GENOMIC DNA]</scope>
    <source>
        <strain evidence="4 5">DSM 18527</strain>
    </source>
</reference>
<feature type="domain" description="Isochorismatase-like" evidence="3">
    <location>
        <begin position="5"/>
        <end position="128"/>
    </location>
</feature>
<dbReference type="RefSeq" id="WP_035451853.1">
    <property type="nucleotide sequence ID" value="NZ_AZGA01000018.1"/>
</dbReference>
<gene>
    <name evidence="4" type="ORF">FC83_GL001869</name>
</gene>
<evidence type="ECO:0000256" key="1">
    <source>
        <dbReference type="ARBA" id="ARBA00006336"/>
    </source>
</evidence>
<keyword evidence="2" id="KW-0378">Hydrolase</keyword>
<proteinExistence type="inferred from homology"/>
<dbReference type="PANTHER" id="PTHR43540">
    <property type="entry name" value="PEROXYUREIDOACRYLATE/UREIDOACRYLATE AMIDOHYDROLASE-RELATED"/>
    <property type="match status" value="1"/>
</dbReference>
<sequence length="170" mass="19185">MLKDVLVVIDVQYGLQKAYHFDQLVGAINQRIAAYHQAHHPVIFVQHNDDTMIYDNHDWQLVANLQRQANDRVILKYHSDPFFQTGLAAVLHDFGANTVEVCGLQTEYCIDSSLRVGHDLGFQMAIIQGLDSTLDAPDLTAQQIIKHHEHIWAGTFAEVLPKTVLEADSQ</sequence>
<dbReference type="Pfam" id="PF00857">
    <property type="entry name" value="Isochorismatase"/>
    <property type="match status" value="1"/>
</dbReference>
<dbReference type="SUPFAM" id="SSF52499">
    <property type="entry name" value="Isochorismatase-like hydrolases"/>
    <property type="match status" value="1"/>
</dbReference>
<dbReference type="PANTHER" id="PTHR43540:SF14">
    <property type="entry name" value="ISOCHORISMATASE"/>
    <property type="match status" value="1"/>
</dbReference>
<dbReference type="OrthoDB" id="9785724at2"/>
<comment type="caution">
    <text evidence="4">The sequence shown here is derived from an EMBL/GenBank/DDBJ whole genome shotgun (WGS) entry which is preliminary data.</text>
</comment>